<dbReference type="SMART" id="SM00421">
    <property type="entry name" value="HTH_LUXR"/>
    <property type="match status" value="1"/>
</dbReference>
<dbReference type="GO" id="GO:0003677">
    <property type="term" value="F:DNA binding"/>
    <property type="evidence" value="ECO:0007669"/>
    <property type="project" value="UniProtKB-KW"/>
</dbReference>
<evidence type="ECO:0000256" key="2">
    <source>
        <dbReference type="ARBA" id="ARBA00023125"/>
    </source>
</evidence>
<dbReference type="PRINTS" id="PR00038">
    <property type="entry name" value="HTHLUXR"/>
</dbReference>
<proteinExistence type="predicted"/>
<dbReference type="SUPFAM" id="SSF52172">
    <property type="entry name" value="CheY-like"/>
    <property type="match status" value="1"/>
</dbReference>
<evidence type="ECO:0000313" key="6">
    <source>
        <dbReference type="Proteomes" id="UP000240429"/>
    </source>
</evidence>
<dbReference type="InterPro" id="IPR000792">
    <property type="entry name" value="Tscrpt_reg_LuxR_C"/>
</dbReference>
<accession>A0A2P8PVU0</accession>
<dbReference type="InterPro" id="IPR039420">
    <property type="entry name" value="WalR-like"/>
</dbReference>
<evidence type="ECO:0000259" key="4">
    <source>
        <dbReference type="PROSITE" id="PS50043"/>
    </source>
</evidence>
<dbReference type="PROSITE" id="PS50043">
    <property type="entry name" value="HTH_LUXR_2"/>
    <property type="match status" value="1"/>
</dbReference>
<dbReference type="PANTHER" id="PTHR43214:SF24">
    <property type="entry name" value="TRANSCRIPTIONAL REGULATORY PROTEIN NARL-RELATED"/>
    <property type="match status" value="1"/>
</dbReference>
<dbReference type="RefSeq" id="WP_107021455.1">
    <property type="nucleotide sequence ID" value="NZ_KZ679057.1"/>
</dbReference>
<dbReference type="CDD" id="cd06170">
    <property type="entry name" value="LuxR_C_like"/>
    <property type="match status" value="1"/>
</dbReference>
<dbReference type="Pfam" id="PF00196">
    <property type="entry name" value="GerE"/>
    <property type="match status" value="1"/>
</dbReference>
<dbReference type="SUPFAM" id="SSF46894">
    <property type="entry name" value="C-terminal effector domain of the bipartite response regulators"/>
    <property type="match status" value="1"/>
</dbReference>
<sequence>MRVALIDDSRLSRAGLRAILESQLNLSVVAEGEAHDATSLIATTHPELAIFCSPSHKDVIQPLAQLKRVRKIPATLVITECVSEVGVRHLLTLGASGILLQETAHLHLSWALPAALHGGCALSPEISRKVITEYTAPVIESTQKKAAQEKICALTARELEVLELLSQGLPNQTIANSLTITPGTVKDHVRSVFAKLNVDNRLHAARIAWQARKFDASTRDRK</sequence>
<dbReference type="EMBL" id="PYBJ01000031">
    <property type="protein sequence ID" value="PSM38123.1"/>
    <property type="molecule type" value="Genomic_DNA"/>
</dbReference>
<name>A0A2P8PVU0_9ACTN</name>
<gene>
    <name evidence="5" type="ORF">C6Y14_37860</name>
</gene>
<evidence type="ECO:0000256" key="1">
    <source>
        <dbReference type="ARBA" id="ARBA00023015"/>
    </source>
</evidence>
<keyword evidence="2" id="KW-0238">DNA-binding</keyword>
<dbReference type="InterPro" id="IPR011006">
    <property type="entry name" value="CheY-like_superfamily"/>
</dbReference>
<dbReference type="Proteomes" id="UP000240429">
    <property type="component" value="Unassembled WGS sequence"/>
</dbReference>
<protein>
    <recommendedName>
        <fullName evidence="4">HTH luxR-type domain-containing protein</fullName>
    </recommendedName>
</protein>
<keyword evidence="3" id="KW-0804">Transcription</keyword>
<feature type="domain" description="HTH luxR-type" evidence="4">
    <location>
        <begin position="147"/>
        <end position="212"/>
    </location>
</feature>
<evidence type="ECO:0000313" key="5">
    <source>
        <dbReference type="EMBL" id="PSM38123.1"/>
    </source>
</evidence>
<dbReference type="Gene3D" id="3.40.50.2300">
    <property type="match status" value="1"/>
</dbReference>
<keyword evidence="6" id="KW-1185">Reference proteome</keyword>
<dbReference type="GO" id="GO:0006355">
    <property type="term" value="P:regulation of DNA-templated transcription"/>
    <property type="evidence" value="ECO:0007669"/>
    <property type="project" value="InterPro"/>
</dbReference>
<dbReference type="PANTHER" id="PTHR43214">
    <property type="entry name" value="TWO-COMPONENT RESPONSE REGULATOR"/>
    <property type="match status" value="1"/>
</dbReference>
<dbReference type="PROSITE" id="PS00622">
    <property type="entry name" value="HTH_LUXR_1"/>
    <property type="match status" value="1"/>
</dbReference>
<comment type="caution">
    <text evidence="5">The sequence shown here is derived from an EMBL/GenBank/DDBJ whole genome shotgun (WGS) entry which is preliminary data.</text>
</comment>
<keyword evidence="1" id="KW-0805">Transcription regulation</keyword>
<dbReference type="InterPro" id="IPR016032">
    <property type="entry name" value="Sig_transdc_resp-reg_C-effctor"/>
</dbReference>
<evidence type="ECO:0000256" key="3">
    <source>
        <dbReference type="ARBA" id="ARBA00023163"/>
    </source>
</evidence>
<reference evidence="5 6" key="1">
    <citation type="submission" date="2018-03" db="EMBL/GenBank/DDBJ databases">
        <title>Streptomyces dioscori sp. nov., a novel endophytic actinobacterium isolated from bulbil of Dioscorea bulbifera L.</title>
        <authorList>
            <person name="Zhikuan W."/>
        </authorList>
    </citation>
    <scope>NUCLEOTIDE SEQUENCE [LARGE SCALE GENOMIC DNA]</scope>
    <source>
        <strain evidence="5 6">A217</strain>
    </source>
</reference>
<organism evidence="5 6">
    <name type="scientific">Streptomyces dioscori</name>
    <dbReference type="NCBI Taxonomy" id="2109333"/>
    <lineage>
        <taxon>Bacteria</taxon>
        <taxon>Bacillati</taxon>
        <taxon>Actinomycetota</taxon>
        <taxon>Actinomycetes</taxon>
        <taxon>Kitasatosporales</taxon>
        <taxon>Streptomycetaceae</taxon>
        <taxon>Streptomyces</taxon>
        <taxon>Streptomyces aurantiacus group</taxon>
    </lineage>
</organism>
<dbReference type="AlphaFoldDB" id="A0A2P8PVU0"/>